<evidence type="ECO:0000256" key="5">
    <source>
        <dbReference type="ARBA" id="ARBA00022985"/>
    </source>
</evidence>
<evidence type="ECO:0000259" key="9">
    <source>
        <dbReference type="Pfam" id="PF00535"/>
    </source>
</evidence>
<evidence type="ECO:0000256" key="3">
    <source>
        <dbReference type="ARBA" id="ARBA00022679"/>
    </source>
</evidence>
<proteinExistence type="predicted"/>
<keyword evidence="3 10" id="KW-0808">Transferase</keyword>
<gene>
    <name evidence="10" type="ORF">ACFSUD_10520</name>
</gene>
<dbReference type="CDD" id="cd04187">
    <property type="entry name" value="DPM1_like_bac"/>
    <property type="match status" value="1"/>
</dbReference>
<evidence type="ECO:0000256" key="4">
    <source>
        <dbReference type="ARBA" id="ARBA00022692"/>
    </source>
</evidence>
<dbReference type="InterPro" id="IPR001173">
    <property type="entry name" value="Glyco_trans_2-like"/>
</dbReference>
<feature type="transmembrane region" description="Helical" evidence="8">
    <location>
        <begin position="277"/>
        <end position="300"/>
    </location>
</feature>
<name>A0ABW5U523_9RHOB</name>
<keyword evidence="4 8" id="KW-0812">Transmembrane</keyword>
<dbReference type="Pfam" id="PF00535">
    <property type="entry name" value="Glycos_transf_2"/>
    <property type="match status" value="1"/>
</dbReference>
<evidence type="ECO:0000256" key="7">
    <source>
        <dbReference type="ARBA" id="ARBA00023136"/>
    </source>
</evidence>
<comment type="caution">
    <text evidence="10">The sequence shown here is derived from an EMBL/GenBank/DDBJ whole genome shotgun (WGS) entry which is preliminary data.</text>
</comment>
<dbReference type="InterPro" id="IPR050256">
    <property type="entry name" value="Glycosyltransferase_2"/>
</dbReference>
<feature type="domain" description="Glycosyltransferase 2-like" evidence="9">
    <location>
        <begin position="17"/>
        <end position="179"/>
    </location>
</feature>
<keyword evidence="1" id="KW-1003">Cell membrane</keyword>
<dbReference type="EC" id="2.4.-.-" evidence="10"/>
<evidence type="ECO:0000256" key="6">
    <source>
        <dbReference type="ARBA" id="ARBA00022989"/>
    </source>
</evidence>
<reference evidence="11" key="1">
    <citation type="journal article" date="2019" name="Int. J. Syst. Evol. Microbiol.">
        <title>The Global Catalogue of Microorganisms (GCM) 10K type strain sequencing project: providing services to taxonomists for standard genome sequencing and annotation.</title>
        <authorList>
            <consortium name="The Broad Institute Genomics Platform"/>
            <consortium name="The Broad Institute Genome Sequencing Center for Infectious Disease"/>
            <person name="Wu L."/>
            <person name="Ma J."/>
        </authorList>
    </citation>
    <scope>NUCLEOTIDE SEQUENCE [LARGE SCALE GENOMIC DNA]</scope>
    <source>
        <strain evidence="11">TISTR 2562</strain>
    </source>
</reference>
<keyword evidence="6 8" id="KW-1133">Transmembrane helix</keyword>
<dbReference type="Proteomes" id="UP001597474">
    <property type="component" value="Unassembled WGS sequence"/>
</dbReference>
<feature type="transmembrane region" description="Helical" evidence="8">
    <location>
        <begin position="247"/>
        <end position="265"/>
    </location>
</feature>
<evidence type="ECO:0000313" key="11">
    <source>
        <dbReference type="Proteomes" id="UP001597474"/>
    </source>
</evidence>
<dbReference type="PANTHER" id="PTHR48090">
    <property type="entry name" value="UNDECAPRENYL-PHOSPHATE 4-DEOXY-4-FORMAMIDO-L-ARABINOSE TRANSFERASE-RELATED"/>
    <property type="match status" value="1"/>
</dbReference>
<keyword evidence="11" id="KW-1185">Reference proteome</keyword>
<dbReference type="PANTHER" id="PTHR48090:SF3">
    <property type="entry name" value="UNDECAPRENYL-PHOSPHATE 4-DEOXY-4-FORMAMIDO-L-ARABINOSE TRANSFERASE"/>
    <property type="match status" value="1"/>
</dbReference>
<dbReference type="GO" id="GO:0016757">
    <property type="term" value="F:glycosyltransferase activity"/>
    <property type="evidence" value="ECO:0007669"/>
    <property type="project" value="UniProtKB-KW"/>
</dbReference>
<keyword evidence="2 10" id="KW-0328">Glycosyltransferase</keyword>
<dbReference type="InterPro" id="IPR029044">
    <property type="entry name" value="Nucleotide-diphossugar_trans"/>
</dbReference>
<protein>
    <submittedName>
        <fullName evidence="10">Glycosyltransferase family 2 protein</fullName>
        <ecNumber evidence="10">2.4.-.-</ecNumber>
    </submittedName>
</protein>
<sequence>MSKAFQSPDLAQEIEISVCVPVYNEEESVRPLYDAIVASLEPTGRSFEIVIVDDGSRDDTVARLTEISALDPRLVVVTFLRNEGQTAAMTAGVEHARGRYLVTMDGDLQNDPADIPMMLAKLEDNHDIVVGWRIKRQDKFISRRLPSIIANRIIGFVTGLPIRDNGCSLKVYRGEMIRKVPLYSDMHRFIPAMTIPMGARVAQVGVRHHARQFGESKYGLSRIFKVLLDLLAIKSLLLFARHPLRRFSGGAVLAALAAIGAALLIRGESGPHVVEMAVVGLLASLSVFLVLLGLVINVIFHNAEQDLIPNLPVADDLQREDVTRLAQVTREAGSARPRAPSLGVA</sequence>
<evidence type="ECO:0000256" key="8">
    <source>
        <dbReference type="SAM" id="Phobius"/>
    </source>
</evidence>
<dbReference type="EMBL" id="JBHUMP010000008">
    <property type="protein sequence ID" value="MFD2740004.1"/>
    <property type="molecule type" value="Genomic_DNA"/>
</dbReference>
<keyword evidence="7 8" id="KW-0472">Membrane</keyword>
<evidence type="ECO:0000313" key="10">
    <source>
        <dbReference type="EMBL" id="MFD2740004.1"/>
    </source>
</evidence>
<accession>A0ABW5U523</accession>
<evidence type="ECO:0000256" key="1">
    <source>
        <dbReference type="ARBA" id="ARBA00022475"/>
    </source>
</evidence>
<dbReference type="SUPFAM" id="SSF53448">
    <property type="entry name" value="Nucleotide-diphospho-sugar transferases"/>
    <property type="match status" value="1"/>
</dbReference>
<keyword evidence="5" id="KW-0448">Lipopolysaccharide biosynthesis</keyword>
<evidence type="ECO:0000256" key="2">
    <source>
        <dbReference type="ARBA" id="ARBA00022676"/>
    </source>
</evidence>
<organism evidence="10 11">
    <name type="scientific">Sulfitobacter aestuarii</name>
    <dbReference type="NCBI Taxonomy" id="2161676"/>
    <lineage>
        <taxon>Bacteria</taxon>
        <taxon>Pseudomonadati</taxon>
        <taxon>Pseudomonadota</taxon>
        <taxon>Alphaproteobacteria</taxon>
        <taxon>Rhodobacterales</taxon>
        <taxon>Roseobacteraceae</taxon>
        <taxon>Sulfitobacter</taxon>
    </lineage>
</organism>
<dbReference type="Gene3D" id="3.90.550.10">
    <property type="entry name" value="Spore Coat Polysaccharide Biosynthesis Protein SpsA, Chain A"/>
    <property type="match status" value="1"/>
</dbReference>
<dbReference type="RefSeq" id="WP_386374154.1">
    <property type="nucleotide sequence ID" value="NZ_JBHUMP010000008.1"/>
</dbReference>